<proteinExistence type="predicted"/>
<comment type="caution">
    <text evidence="2">The sequence shown here is derived from an EMBL/GenBank/DDBJ whole genome shotgun (WGS) entry which is preliminary data.</text>
</comment>
<keyword evidence="1" id="KW-0732">Signal</keyword>
<keyword evidence="3" id="KW-1185">Reference proteome</keyword>
<accession>A0ABS9V750</accession>
<evidence type="ECO:0000313" key="3">
    <source>
        <dbReference type="Proteomes" id="UP001165430"/>
    </source>
</evidence>
<gene>
    <name evidence="2" type="ORF">MM213_01000</name>
</gene>
<dbReference type="Proteomes" id="UP001165430">
    <property type="component" value="Unassembled WGS sequence"/>
</dbReference>
<name>A0ABS9V750_9BACT</name>
<dbReference type="EMBL" id="JAKZGO010000001">
    <property type="protein sequence ID" value="MCH7412044.1"/>
    <property type="molecule type" value="Genomic_DNA"/>
</dbReference>
<evidence type="ECO:0000313" key="2">
    <source>
        <dbReference type="EMBL" id="MCH7412044.1"/>
    </source>
</evidence>
<evidence type="ECO:0000256" key="1">
    <source>
        <dbReference type="SAM" id="SignalP"/>
    </source>
</evidence>
<sequence length="239" mass="26734">MFNYKWGSILLFLVCLTSTDLQAQIKLNNLSVGSSVWFRTYNTPDERVALVNPPAENGELNPMLFTSIIAEIALGEKYNLVSRVGYGTNDYSTIFTVGNLIRTESIAQVLIPLSLGINYNFISSENNNADNYSKKAHFFAGAGFNRLLIQHSISRVLSSGPGGFNDRYFVGNDFGVYIHSGISKPLSKSFDLILDARYNAGYYIHRVYPDELNGQYLRKRISANGIEAGLRLVFNFNNK</sequence>
<dbReference type="RefSeq" id="WP_241409434.1">
    <property type="nucleotide sequence ID" value="NZ_JAKZGO010000001.1"/>
</dbReference>
<reference evidence="2" key="1">
    <citation type="submission" date="2022-03" db="EMBL/GenBank/DDBJ databases">
        <title>De novo assembled genomes of Belliella spp. (Cyclobacteriaceae) strains.</title>
        <authorList>
            <person name="Szabo A."/>
            <person name="Korponai K."/>
            <person name="Felfoldi T."/>
        </authorList>
    </citation>
    <scope>NUCLEOTIDE SEQUENCE</scope>
    <source>
        <strain evidence="2">DSM 111903</strain>
    </source>
</reference>
<feature type="signal peptide" evidence="1">
    <location>
        <begin position="1"/>
        <end position="23"/>
    </location>
</feature>
<evidence type="ECO:0008006" key="4">
    <source>
        <dbReference type="Google" id="ProtNLM"/>
    </source>
</evidence>
<protein>
    <recommendedName>
        <fullName evidence="4">Outer membrane protein beta-barrel domain-containing protein</fullName>
    </recommendedName>
</protein>
<feature type="chain" id="PRO_5046899697" description="Outer membrane protein beta-barrel domain-containing protein" evidence="1">
    <location>
        <begin position="24"/>
        <end position="239"/>
    </location>
</feature>
<organism evidence="2 3">
    <name type="scientific">Belliella alkalica</name>
    <dbReference type="NCBI Taxonomy" id="1730871"/>
    <lineage>
        <taxon>Bacteria</taxon>
        <taxon>Pseudomonadati</taxon>
        <taxon>Bacteroidota</taxon>
        <taxon>Cytophagia</taxon>
        <taxon>Cytophagales</taxon>
        <taxon>Cyclobacteriaceae</taxon>
        <taxon>Belliella</taxon>
    </lineage>
</organism>